<organism evidence="2 3">
    <name type="scientific">Candidatus Magasanikbacteria bacterium RIFOXYD2_FULL_41_14</name>
    <dbReference type="NCBI Taxonomy" id="1798709"/>
    <lineage>
        <taxon>Bacteria</taxon>
        <taxon>Candidatus Magasanikiibacteriota</taxon>
    </lineage>
</organism>
<dbReference type="SUPFAM" id="SSF49464">
    <property type="entry name" value="Carboxypeptidase regulatory domain-like"/>
    <property type="match status" value="1"/>
</dbReference>
<feature type="transmembrane region" description="Helical" evidence="1">
    <location>
        <begin position="12"/>
        <end position="37"/>
    </location>
</feature>
<dbReference type="Proteomes" id="UP000178254">
    <property type="component" value="Unassembled WGS sequence"/>
</dbReference>
<dbReference type="Pfam" id="PF07963">
    <property type="entry name" value="N_methyl"/>
    <property type="match status" value="1"/>
</dbReference>
<name>A0A1F6PC06_9BACT</name>
<proteinExistence type="predicted"/>
<dbReference type="PROSITE" id="PS00409">
    <property type="entry name" value="PROKAR_NTER_METHYL"/>
    <property type="match status" value="1"/>
</dbReference>
<dbReference type="STRING" id="1798709.A2538_02305"/>
<dbReference type="Gene3D" id="2.60.40.1120">
    <property type="entry name" value="Carboxypeptidase-like, regulatory domain"/>
    <property type="match status" value="1"/>
</dbReference>
<keyword evidence="1" id="KW-0812">Transmembrane</keyword>
<accession>A0A1F6PC06</accession>
<evidence type="ECO:0000313" key="2">
    <source>
        <dbReference type="EMBL" id="OGH93696.1"/>
    </source>
</evidence>
<dbReference type="EMBL" id="MFRE01000022">
    <property type="protein sequence ID" value="OGH93696.1"/>
    <property type="molecule type" value="Genomic_DNA"/>
</dbReference>
<comment type="caution">
    <text evidence="2">The sequence shown here is derived from an EMBL/GenBank/DDBJ whole genome shotgun (WGS) entry which is preliminary data.</text>
</comment>
<keyword evidence="1" id="KW-1133">Transmembrane helix</keyword>
<sequence>MFGKKLTSGFTLVEAVVAAAIFLLFAVGVYGGLTMVFKIVYQSRIKILETAILSQELEIARNLPYDQVGIINGSPIGLLPHTKVVTLNNVNFSLVTTVRNIDDPFDGTIGGSPNDTSPADYKLVEMSAICIGCNQQKLIKLSTIVSPRQLEGASTNGALFIQVFDQEGLPVSGADVHVVNTDLNPNLIIDDTTDSSGYLRIVDTPTGTLAYNITVSKSGYSSDYTIVASESNPSPVKPPSNVVAQNVTDIAFSIDELGSINFHSVSTMCAAIPNVGFNIKGAKMLGVDPDVYKYDQNFTTDESGDKTLSNIEFDNYHLTPTALTYDIAGTIPAFPLNFIAGASQEVTAVLKPHTANSLLVKVFDAGTGLPLSDATVHVTGSSYDTTILTGVGYLRQTDWTGTTGQVMYIDESRYFANSGTINGSGATAGNVKLKKASISPLTYISSGNLESSTFDFGSAVTFRNLVIDPLTQVAQTGADSLKFQLATSNSSTPVSWNFVGPDGTASTYFTASNNVVPASLSDNRYLRYKAYLSTNNNRYTPILSEIAVTYTVTCAPPGQAFFSGLAAASYTVDVSRSGYAASSGSISVSGNLDTFVNLSPL</sequence>
<protein>
    <submittedName>
        <fullName evidence="2">Uncharacterized protein</fullName>
    </submittedName>
</protein>
<gene>
    <name evidence="2" type="ORF">A2538_02305</name>
</gene>
<evidence type="ECO:0000256" key="1">
    <source>
        <dbReference type="SAM" id="Phobius"/>
    </source>
</evidence>
<reference evidence="2 3" key="1">
    <citation type="journal article" date="2016" name="Nat. Commun.">
        <title>Thousands of microbial genomes shed light on interconnected biogeochemical processes in an aquifer system.</title>
        <authorList>
            <person name="Anantharaman K."/>
            <person name="Brown C.T."/>
            <person name="Hug L.A."/>
            <person name="Sharon I."/>
            <person name="Castelle C.J."/>
            <person name="Probst A.J."/>
            <person name="Thomas B.C."/>
            <person name="Singh A."/>
            <person name="Wilkins M.J."/>
            <person name="Karaoz U."/>
            <person name="Brodie E.L."/>
            <person name="Williams K.H."/>
            <person name="Hubbard S.S."/>
            <person name="Banfield J.F."/>
        </authorList>
    </citation>
    <scope>NUCLEOTIDE SEQUENCE [LARGE SCALE GENOMIC DNA]</scope>
</reference>
<dbReference type="InterPro" id="IPR008969">
    <property type="entry name" value="CarboxyPept-like_regulatory"/>
</dbReference>
<keyword evidence="1" id="KW-0472">Membrane</keyword>
<dbReference type="AlphaFoldDB" id="A0A1F6PC06"/>
<evidence type="ECO:0000313" key="3">
    <source>
        <dbReference type="Proteomes" id="UP000178254"/>
    </source>
</evidence>
<dbReference type="InterPro" id="IPR012902">
    <property type="entry name" value="N_methyl_site"/>
</dbReference>